<protein>
    <submittedName>
        <fullName evidence="1">Uncharacterized protein</fullName>
    </submittedName>
</protein>
<gene>
    <name evidence="1" type="ORF">LCGC14_3034790</name>
</gene>
<evidence type="ECO:0000313" key="1">
    <source>
        <dbReference type="EMBL" id="KKK59399.1"/>
    </source>
</evidence>
<dbReference type="EMBL" id="LAZR01063498">
    <property type="protein sequence ID" value="KKK59399.1"/>
    <property type="molecule type" value="Genomic_DNA"/>
</dbReference>
<name>A0A0F8YZB0_9ZZZZ</name>
<reference evidence="1" key="1">
    <citation type="journal article" date="2015" name="Nature">
        <title>Complex archaea that bridge the gap between prokaryotes and eukaryotes.</title>
        <authorList>
            <person name="Spang A."/>
            <person name="Saw J.H."/>
            <person name="Jorgensen S.L."/>
            <person name="Zaremba-Niedzwiedzka K."/>
            <person name="Martijn J."/>
            <person name="Lind A.E."/>
            <person name="van Eijk R."/>
            <person name="Schleper C."/>
            <person name="Guy L."/>
            <person name="Ettema T.J."/>
        </authorList>
    </citation>
    <scope>NUCLEOTIDE SEQUENCE</scope>
</reference>
<comment type="caution">
    <text evidence="1">The sequence shown here is derived from an EMBL/GenBank/DDBJ whole genome shotgun (WGS) entry which is preliminary data.</text>
</comment>
<organism evidence="1">
    <name type="scientific">marine sediment metagenome</name>
    <dbReference type="NCBI Taxonomy" id="412755"/>
    <lineage>
        <taxon>unclassified sequences</taxon>
        <taxon>metagenomes</taxon>
        <taxon>ecological metagenomes</taxon>
    </lineage>
</organism>
<sequence length="61" mass="6933">MGLLNRAEELLEREFIDMTNDAMGKVFRDAYDRVHEAIMAPAPEYYPGLFALKEIDGGIVE</sequence>
<accession>A0A0F8YZB0</accession>
<proteinExistence type="predicted"/>
<dbReference type="AlphaFoldDB" id="A0A0F8YZB0"/>